<dbReference type="InterPro" id="IPR042229">
    <property type="entry name" value="Listeria/Bacterioides_rpt_sf"/>
</dbReference>
<feature type="chain" id="PRO_5039376558" evidence="12">
    <location>
        <begin position="21"/>
        <end position="2030"/>
    </location>
</feature>
<dbReference type="RefSeq" id="WP_116480553.1">
    <property type="nucleotide sequence ID" value="NZ_QEKV01000013.1"/>
</dbReference>
<dbReference type="Pfam" id="PF07554">
    <property type="entry name" value="FIVAR"/>
    <property type="match status" value="3"/>
</dbReference>
<name>A0A2U1DMI2_9FIRM</name>
<keyword evidence="7 9" id="KW-0720">Serine protease</keyword>
<dbReference type="Pfam" id="PF09479">
    <property type="entry name" value="Flg_new"/>
    <property type="match status" value="2"/>
</dbReference>
<keyword evidence="3" id="KW-0964">Secreted</keyword>
<dbReference type="PANTHER" id="PTHR43806:SF11">
    <property type="entry name" value="CEREVISIN-RELATED"/>
    <property type="match status" value="1"/>
</dbReference>
<dbReference type="InterPro" id="IPR023828">
    <property type="entry name" value="Peptidase_S8_Ser-AS"/>
</dbReference>
<dbReference type="EMBL" id="QEKV01000013">
    <property type="protein sequence ID" value="PVY88901.1"/>
    <property type="molecule type" value="Genomic_DNA"/>
</dbReference>
<feature type="active site" description="Charge relay system" evidence="8 9">
    <location>
        <position position="261"/>
    </location>
</feature>
<proteinExistence type="inferred from homology"/>
<comment type="subcellular location">
    <subcellularLocation>
        <location evidence="1">Cell envelope</location>
    </subcellularLocation>
</comment>
<evidence type="ECO:0000256" key="6">
    <source>
        <dbReference type="ARBA" id="ARBA00022801"/>
    </source>
</evidence>
<dbReference type="InterPro" id="IPR050131">
    <property type="entry name" value="Peptidase_S8_subtilisin-like"/>
</dbReference>
<dbReference type="Pfam" id="PF00395">
    <property type="entry name" value="SLH"/>
    <property type="match status" value="3"/>
</dbReference>
<dbReference type="GO" id="GO:0030313">
    <property type="term" value="C:cell envelope"/>
    <property type="evidence" value="ECO:0007669"/>
    <property type="project" value="UniProtKB-SubCell"/>
</dbReference>
<dbReference type="PROSITE" id="PS51272">
    <property type="entry name" value="SLH"/>
    <property type="match status" value="3"/>
</dbReference>
<dbReference type="PANTHER" id="PTHR43806">
    <property type="entry name" value="PEPTIDASE S8"/>
    <property type="match status" value="1"/>
</dbReference>
<feature type="coiled-coil region" evidence="10">
    <location>
        <begin position="1437"/>
        <end position="1464"/>
    </location>
</feature>
<evidence type="ECO:0000256" key="7">
    <source>
        <dbReference type="ARBA" id="ARBA00022825"/>
    </source>
</evidence>
<dbReference type="Pfam" id="PF02225">
    <property type="entry name" value="PA"/>
    <property type="match status" value="1"/>
</dbReference>
<gene>
    <name evidence="14" type="ORF">C7381_1131</name>
</gene>
<evidence type="ECO:0000313" key="15">
    <source>
        <dbReference type="Proteomes" id="UP000245793"/>
    </source>
</evidence>
<reference evidence="14 15" key="1">
    <citation type="submission" date="2018-04" db="EMBL/GenBank/DDBJ databases">
        <title>Genomic Encyclopedia of Type Strains, Phase IV (KMG-IV): sequencing the most valuable type-strain genomes for metagenomic binning, comparative biology and taxonomic classification.</title>
        <authorList>
            <person name="Goeker M."/>
        </authorList>
    </citation>
    <scope>NUCLEOTIDE SEQUENCE [LARGE SCALE GENOMIC DNA]</scope>
    <source>
        <strain evidence="14 15">DSM 20705</strain>
    </source>
</reference>
<evidence type="ECO:0000256" key="10">
    <source>
        <dbReference type="SAM" id="Coils"/>
    </source>
</evidence>
<dbReference type="GO" id="GO:0006508">
    <property type="term" value="P:proteolysis"/>
    <property type="evidence" value="ECO:0007669"/>
    <property type="project" value="UniProtKB-KW"/>
</dbReference>
<dbReference type="SUPFAM" id="SSF52743">
    <property type="entry name" value="Subtilisin-like"/>
    <property type="match status" value="1"/>
</dbReference>
<dbReference type="Pfam" id="PF00082">
    <property type="entry name" value="Peptidase_S8"/>
    <property type="match status" value="1"/>
</dbReference>
<dbReference type="PROSITE" id="PS00138">
    <property type="entry name" value="SUBTILASE_SER"/>
    <property type="match status" value="1"/>
</dbReference>
<dbReference type="Gene3D" id="3.50.30.30">
    <property type="match status" value="1"/>
</dbReference>
<dbReference type="InterPro" id="IPR003137">
    <property type="entry name" value="PA_domain"/>
</dbReference>
<dbReference type="Pfam" id="PF06280">
    <property type="entry name" value="fn3_5"/>
    <property type="match status" value="1"/>
</dbReference>
<evidence type="ECO:0000256" key="8">
    <source>
        <dbReference type="PIRSR" id="PIRSR615500-1"/>
    </source>
</evidence>
<keyword evidence="5 12" id="KW-0732">Signal</keyword>
<dbReference type="Gene3D" id="1.20.5.420">
    <property type="entry name" value="Immunoglobulin FC, subunit C"/>
    <property type="match status" value="1"/>
</dbReference>
<feature type="domain" description="SLH" evidence="13">
    <location>
        <begin position="1846"/>
        <end position="1905"/>
    </location>
</feature>
<dbReference type="InterPro" id="IPR046450">
    <property type="entry name" value="PA_dom_sf"/>
</dbReference>
<evidence type="ECO:0000313" key="14">
    <source>
        <dbReference type="EMBL" id="PVY88901.1"/>
    </source>
</evidence>
<feature type="signal peptide" evidence="12">
    <location>
        <begin position="1"/>
        <end position="20"/>
    </location>
</feature>
<dbReference type="CDD" id="cd02133">
    <property type="entry name" value="PA_C5a_like"/>
    <property type="match status" value="1"/>
</dbReference>
<dbReference type="PRINTS" id="PR00723">
    <property type="entry name" value="SUBTILISIN"/>
</dbReference>
<organism evidence="14 15">
    <name type="scientific">Ezakiella coagulans</name>
    <dbReference type="NCBI Taxonomy" id="46507"/>
    <lineage>
        <taxon>Bacteria</taxon>
        <taxon>Bacillati</taxon>
        <taxon>Bacillota</taxon>
        <taxon>Tissierellia</taxon>
        <taxon>Ezakiella</taxon>
    </lineage>
</organism>
<evidence type="ECO:0000256" key="11">
    <source>
        <dbReference type="SAM" id="MobiDB-lite"/>
    </source>
</evidence>
<comment type="similarity">
    <text evidence="2 9">Belongs to the peptidase S8 family.</text>
</comment>
<feature type="domain" description="SLH" evidence="13">
    <location>
        <begin position="1906"/>
        <end position="1969"/>
    </location>
</feature>
<feature type="domain" description="SLH" evidence="13">
    <location>
        <begin position="1971"/>
        <end position="2030"/>
    </location>
</feature>
<dbReference type="Gene3D" id="2.60.40.4270">
    <property type="entry name" value="Listeria-Bacteroides repeat domain"/>
    <property type="match status" value="2"/>
</dbReference>
<protein>
    <submittedName>
        <fullName evidence="14">Putative repeat protein (TIGR02543 family)</fullName>
    </submittedName>
</protein>
<keyword evidence="6 9" id="KW-0378">Hydrolase</keyword>
<keyword evidence="3" id="KW-0134">Cell wall</keyword>
<evidence type="ECO:0000259" key="13">
    <source>
        <dbReference type="PROSITE" id="PS51272"/>
    </source>
</evidence>
<evidence type="ECO:0000256" key="4">
    <source>
        <dbReference type="ARBA" id="ARBA00022670"/>
    </source>
</evidence>
<dbReference type="InterPro" id="IPR000209">
    <property type="entry name" value="Peptidase_S8/S53_dom"/>
</dbReference>
<sequence length="2030" mass="227840">MNSKRLAFLVALFLALNVFAGLFISANSNDVQESVFISQNTNAVQREEYIVDLNVDLSNSNYREALTHRDLKTAKTIAEEVFKLYEEEINKVSKDIEIIDRIYLYLPSFLIKATSDEKKLLENLDFIKKIYKNEELEAARGIGSSEMLFKDWSEPRVEKSMMISSNDMIGNNTDLLNKYNGEGSVLAIIDGNMDPTHEAFYLSLGTKPRLSIKDIENYISAEGFSVKGKASELFRSSKVPFGWNYQTNSYDLNSEKEKEAHGQHVSGTVAGNKVAIGNKLWRGVAPEAQLLMMNVMSKGSTSGWVYSRAMTDAIAMDADAVNMSLGGRKAVGESTEGKVREIVDNGYAKDTNFIIAAGNEGEYQGNLNIDTPDFGTIATPGNVRNAITVASLENKMMNAAFVTLNGRNYIFSAAGDAKYSAGDYEYVECGIGKTSDFDGKDVSGKIALVKRGTISFNEKILNAADAGAIGVIVYNNVKGMLSMLIDNHPIPAILVELSTGEKMIESSKKTIHIDMKEREVENPVYGEFSAFSNWGLTSGGYMKPDISAPGGHIYSTQTMGNTFGDMSGTSMATPHVTGAIGVLRKRLNEDLFKSAKSKAELTKIILMNSAVPHNDIKTGAVTSPRRQGAGMLNVKEALSIDFTVVDTDTRVPSKFVGNVKDSLTLNLTVKNWSSKRKKITPSIQATIEARDKKVMKRRPEELFTETLENDIFELEPGQEKDIVLNIPLQNLDKISDFKNGAFIDGFIHLRDQNDMEISFPFVSFRGEYETIPSIEKPVYDFDFNEEKPMYWNIKTSTRPWFRFSTHIETNFGLDTENPGLKKYVIAGIKNFDEIDKNKNTEKEPSPIFEDIVISPNVDGKYDEFNPYIVATRGGSFRAEILNEKNAVVLKSSLGDHPSNISDVPDDPDGAYGAIGFYALRALSVRKLEEGKYTLRIYGKAFKGVGEYYPEVSKDIVFYIDKTAPKVTDMSYDEGTRIYSMKIVENETELRDIVVSAGDRILDYEFKFSKLSFEVPEDVELSDVKIDVFDMGYNGEQYNAEYTISPELYGTLKVSGKSNDYRSPGMEFKVVNENGKEVKNFDKIKFGKYKLIVISYKDEEYTLEGEKEISFEVSEANKDVKIEVPFKKIPRTEVTIKPGDTAGVKNEDIDLYVTNLETGDKEKLKYDDGGWFSTTKWTTTLGKGNYKFEGEVRGKTTYEFIFSKSMPILIDPNESGYVDLSFDVIDNTVYEMGTVKFTLVEVDGGIETPFEKELTATIDGRIIIKSNEVKEVKLGKHNIKLDNGWNSAEKYDLYGSTIKADFELTKENKNSEHVFKLVLKKASNDGLKKQLKDLIDDENNVNNSDKYKYADPENIAKYDKAVQAGEDILKKSDATEDELKNAIKEIKLSINKLNGVKPVDTTALQELVDKFNEVMASKKFIDAKSEEKDAYQFAIAKASEILNAKTKTEEEVKNAEDEINKTYNALSGDVIPEEKTDVPTVNKAFVNDKFISGEGIKGANIFYTVNEEEITDLISAGRVNEDGKFSIALDELKKDDVILVYQQQHSMKMSDGVKVEIIALDKSLLKEVIDKGEKIKNGEKYKNASEEMKKAFDDSLLKAIETYEDENASFEEIEIRTSDLNLKISDIMELENVQYDVIFIVDNKIIHSVAVNAGEKVEPFEMPEKEHFHFDGWFKDAAFEEKFDFEKSIEKSITVYGKLVENEKYTVSFVTGTDKIVPSQTVYKGEIAIEPLAPSRSGYRFKGWKLDSVTYNFRLPVTKNITLVADWEKVIIEPALPTPTPTPEEPSVPHRPYRPKPNKPVTPTKDIVKDTTKPAETNKPVETTKPTETVKPVEEKKDYGIVETAPTIAATFADLPENEKAGSIMNIVSRGVLKGMDNGKFEGELPITRAMVATVLKRLSKDQTTNTVQNFKDVKDKDWFAEAVKWAQSQGLIKGYEYGTFKANNLVTRQELAIIVDRFLKIRGIQMKEIKEISYKDLDKLPTWSRDAIIAMAKIGLIEGETTEKYNPTSEFTREELAVMLEKIIEWVEKH</sequence>
<dbReference type="SUPFAM" id="SSF46997">
    <property type="entry name" value="Bacterial immunoglobulin/albumin-binding domains"/>
    <property type="match status" value="2"/>
</dbReference>
<dbReference type="Proteomes" id="UP000245793">
    <property type="component" value="Unassembled WGS sequence"/>
</dbReference>
<dbReference type="GO" id="GO:0016020">
    <property type="term" value="C:membrane"/>
    <property type="evidence" value="ECO:0007669"/>
    <property type="project" value="InterPro"/>
</dbReference>
<feature type="compositionally biased region" description="Pro residues" evidence="11">
    <location>
        <begin position="1775"/>
        <end position="1785"/>
    </location>
</feature>
<feature type="active site" description="Charge relay system" evidence="8 9">
    <location>
        <position position="570"/>
    </location>
</feature>
<comment type="caution">
    <text evidence="14">The sequence shown here is derived from an EMBL/GenBank/DDBJ whole genome shotgun (WGS) entry which is preliminary data.</text>
</comment>
<feature type="region of interest" description="Disordered" evidence="11">
    <location>
        <begin position="1774"/>
        <end position="1828"/>
    </location>
</feature>
<dbReference type="InterPro" id="IPR013378">
    <property type="entry name" value="InlB-like_B-rpt"/>
</dbReference>
<evidence type="ECO:0000256" key="9">
    <source>
        <dbReference type="PROSITE-ProRule" id="PRU01240"/>
    </source>
</evidence>
<dbReference type="InterPro" id="IPR036852">
    <property type="entry name" value="Peptidase_S8/S53_dom_sf"/>
</dbReference>
<dbReference type="InterPro" id="IPR010435">
    <property type="entry name" value="C5a/SBT2-like_Fn3"/>
</dbReference>
<keyword evidence="4 9" id="KW-0645">Protease</keyword>
<dbReference type="InterPro" id="IPR001119">
    <property type="entry name" value="SLH_dom"/>
</dbReference>
<dbReference type="Gene3D" id="3.40.50.200">
    <property type="entry name" value="Peptidase S8/S53 domain"/>
    <property type="match status" value="1"/>
</dbReference>
<accession>A0A2U1DMI2</accession>
<dbReference type="GO" id="GO:0004252">
    <property type="term" value="F:serine-type endopeptidase activity"/>
    <property type="evidence" value="ECO:0007669"/>
    <property type="project" value="UniProtKB-UniRule"/>
</dbReference>
<feature type="active site" description="Charge relay system" evidence="8 9">
    <location>
        <position position="190"/>
    </location>
</feature>
<dbReference type="InterPro" id="IPR009063">
    <property type="entry name" value="Ig/albumin-bd_sf"/>
</dbReference>
<dbReference type="Gene3D" id="2.60.40.1710">
    <property type="entry name" value="Subtilisin-like superfamily"/>
    <property type="match status" value="1"/>
</dbReference>
<dbReference type="SUPFAM" id="SSF52025">
    <property type="entry name" value="PA domain"/>
    <property type="match status" value="1"/>
</dbReference>
<keyword evidence="10" id="KW-0175">Coiled coil</keyword>
<evidence type="ECO:0000256" key="1">
    <source>
        <dbReference type="ARBA" id="ARBA00004196"/>
    </source>
</evidence>
<dbReference type="PROSITE" id="PS51892">
    <property type="entry name" value="SUBTILASE"/>
    <property type="match status" value="1"/>
</dbReference>
<dbReference type="Gene3D" id="1.20.120.1850">
    <property type="entry name" value="Ebh helix bundles repeating unit (S and A modules)"/>
    <property type="match status" value="2"/>
</dbReference>
<evidence type="ECO:0000256" key="3">
    <source>
        <dbReference type="ARBA" id="ARBA00022512"/>
    </source>
</evidence>
<evidence type="ECO:0000256" key="2">
    <source>
        <dbReference type="ARBA" id="ARBA00011073"/>
    </source>
</evidence>
<evidence type="ECO:0000256" key="5">
    <source>
        <dbReference type="ARBA" id="ARBA00022729"/>
    </source>
</evidence>
<evidence type="ECO:0000256" key="12">
    <source>
        <dbReference type="SAM" id="SignalP"/>
    </source>
</evidence>
<dbReference type="InterPro" id="IPR015500">
    <property type="entry name" value="Peptidase_S8_subtilisin-rel"/>
</dbReference>
<keyword evidence="15" id="KW-1185">Reference proteome</keyword>